<dbReference type="Pfam" id="PF13523">
    <property type="entry name" value="Acetyltransf_8"/>
    <property type="match status" value="1"/>
</dbReference>
<dbReference type="AlphaFoldDB" id="A0A7S7RB11"/>
<dbReference type="EMBL" id="CP063356">
    <property type="protein sequence ID" value="QOY35450.2"/>
    <property type="molecule type" value="Genomic_DNA"/>
</dbReference>
<accession>A0A7S7RB11</accession>
<dbReference type="Proteomes" id="UP000180175">
    <property type="component" value="Chromosome"/>
</dbReference>
<dbReference type="EC" id="2.3.1.-" evidence="1"/>
<evidence type="ECO:0000313" key="2">
    <source>
        <dbReference type="Proteomes" id="UP000180175"/>
    </source>
</evidence>
<keyword evidence="2" id="KW-1185">Reference proteome</keyword>
<evidence type="ECO:0000313" key="1">
    <source>
        <dbReference type="EMBL" id="QOY35450.2"/>
    </source>
</evidence>
<keyword evidence="1" id="KW-0012">Acyltransferase</keyword>
<dbReference type="SUPFAM" id="SSF55729">
    <property type="entry name" value="Acyl-CoA N-acyltransferases (Nat)"/>
    <property type="match status" value="1"/>
</dbReference>
<gene>
    <name evidence="1" type="ORF">AWH56_022635</name>
</gene>
<keyword evidence="1" id="KW-0808">Transferase</keyword>
<reference evidence="1 2" key="2">
    <citation type="journal article" date="2019" name="Int. J. Syst. Evol. Microbiol.">
        <title>Anaerobacillus isosaccharinicus sp. nov., an alkaliphilic bacterium which degrades isosaccharinic acid.</title>
        <authorList>
            <person name="Bassil N.M."/>
            <person name="Lloyd J.R."/>
        </authorList>
    </citation>
    <scope>NUCLEOTIDE SEQUENCE [LARGE SCALE GENOMIC DNA]</scope>
    <source>
        <strain evidence="1 2">NB2006</strain>
    </source>
</reference>
<protein>
    <submittedName>
        <fullName evidence="1">GNAT family N-acetyltransferase</fullName>
        <ecNumber evidence="1">2.3.1.-</ecNumber>
    </submittedName>
</protein>
<reference evidence="1 2" key="1">
    <citation type="journal article" date="2017" name="Genome Announc.">
        <title>Draft Genome Sequences of Four Alkaliphilic Bacteria Belonging to the Anaerobacillus Genus.</title>
        <authorList>
            <person name="Bassil N.M."/>
            <person name="Lloyd J.R."/>
        </authorList>
    </citation>
    <scope>NUCLEOTIDE SEQUENCE [LARGE SCALE GENOMIC DNA]</scope>
    <source>
        <strain evidence="1 2">NB2006</strain>
    </source>
</reference>
<dbReference type="OrthoDB" id="9795206at2"/>
<sequence>MNRKDFDVMVKWLNDQDVLEFYEEAPSNLDLVTKKYGPRVEGEHYVVPCIVEYKNEPIGYIQFYEIRVDELEKYGYPIMLTGTLNLLKVY</sequence>
<name>A0A7S7RB11_9BACI</name>
<dbReference type="InterPro" id="IPR016181">
    <property type="entry name" value="Acyl_CoA_acyltransferase"/>
</dbReference>
<dbReference type="GO" id="GO:0016740">
    <property type="term" value="F:transferase activity"/>
    <property type="evidence" value="ECO:0007669"/>
    <property type="project" value="UniProtKB-KW"/>
</dbReference>
<proteinExistence type="predicted"/>
<dbReference type="Gene3D" id="3.40.630.30">
    <property type="match status" value="1"/>
</dbReference>
<organism evidence="1 2">
    <name type="scientific">Anaerobacillus isosaccharinicus</name>
    <dbReference type="NCBI Taxonomy" id="1532552"/>
    <lineage>
        <taxon>Bacteria</taxon>
        <taxon>Bacillati</taxon>
        <taxon>Bacillota</taxon>
        <taxon>Bacilli</taxon>
        <taxon>Bacillales</taxon>
        <taxon>Bacillaceae</taxon>
        <taxon>Anaerobacillus</taxon>
    </lineage>
</organism>
<dbReference type="KEGG" id="aia:AWH56_022635"/>